<feature type="transmembrane region" description="Helical" evidence="1">
    <location>
        <begin position="70"/>
        <end position="92"/>
    </location>
</feature>
<evidence type="ECO:0000256" key="1">
    <source>
        <dbReference type="SAM" id="Phobius"/>
    </source>
</evidence>
<dbReference type="Proteomes" id="UP000203732">
    <property type="component" value="Segment"/>
</dbReference>
<accession>A0A0H5AXU3</accession>
<dbReference type="EMBL" id="LC064302">
    <property type="protein sequence ID" value="BAR94613.1"/>
    <property type="molecule type" value="Genomic_DNA"/>
</dbReference>
<sequence>MDGSMGSPAADTPITGEFIMLAIICGFIFGSAWYWLVKERVKFRKAENDYRAGLYMHRSKFIADRNDAELGCALALGIMCGAVFVFVFNQYIGA</sequence>
<protein>
    <submittedName>
        <fullName evidence="2">Uncharacterized protein</fullName>
    </submittedName>
</protein>
<keyword evidence="1" id="KW-0812">Transmembrane</keyword>
<organismHost>
    <name type="scientific">Pseudomonas aeruginosa</name>
    <dbReference type="NCBI Taxonomy" id="287"/>
</organismHost>
<feature type="transmembrane region" description="Helical" evidence="1">
    <location>
        <begin position="18"/>
        <end position="37"/>
    </location>
</feature>
<reference evidence="2 3" key="1">
    <citation type="submission" date="2015-07" db="EMBL/GenBank/DDBJ databases">
        <title>Characterization of Pseudomonas aeruginosa phage KPP21 belonging to family Podoviridae genus N4-like viruses, isolated in Japan.</title>
        <authorList>
            <person name="Shigehisa R."/>
            <person name="Uchiyama J."/>
            <person name="Kato S."/>
            <person name="Takemura-Uchiyama I."/>
            <person name="Ujihara T."/>
            <person name="Sakaguchi Y."/>
            <person name="Okamoto N."/>
            <person name="Shimakura H."/>
            <person name="Daibata M."/>
            <person name="Sakaguchi M."/>
            <person name="Matsuzaki S."/>
        </authorList>
    </citation>
    <scope>NUCLEOTIDE SEQUENCE [LARGE SCALE GENOMIC DNA]</scope>
</reference>
<keyword evidence="3" id="KW-1185">Reference proteome</keyword>
<keyword evidence="1" id="KW-1133">Transmembrane helix</keyword>
<dbReference type="GeneID" id="26645270"/>
<dbReference type="OrthoDB" id="34984at10239"/>
<dbReference type="KEGG" id="vg:26645270"/>
<organism evidence="2 3">
    <name type="scientific">Pseudomonas phage KPP21</name>
    <dbReference type="NCBI Taxonomy" id="1678082"/>
    <lineage>
        <taxon>Viruses</taxon>
        <taxon>Duplodnaviria</taxon>
        <taxon>Heunggongvirae</taxon>
        <taxon>Uroviricota</taxon>
        <taxon>Caudoviricetes</taxon>
        <taxon>Schitoviridae</taxon>
        <taxon>Migulavirinae</taxon>
        <taxon>Luzseptimavirus</taxon>
        <taxon>Luzseptimavirus KPP21</taxon>
    </lineage>
</organism>
<proteinExistence type="predicted"/>
<evidence type="ECO:0000313" key="3">
    <source>
        <dbReference type="Proteomes" id="UP000203732"/>
    </source>
</evidence>
<name>A0A0H5AXU3_BPK21</name>
<evidence type="ECO:0000313" key="2">
    <source>
        <dbReference type="EMBL" id="BAR94613.1"/>
    </source>
</evidence>
<keyword evidence="1" id="KW-0472">Membrane</keyword>
<dbReference type="RefSeq" id="YP_009219003.1">
    <property type="nucleotide sequence ID" value="NC_029017.1"/>
</dbReference>